<reference evidence="1 2" key="1">
    <citation type="journal article" date="2020" name="IScience">
        <title>Genome Sequencing of the Endangered Kingdonia uniflora (Circaeasteraceae, Ranunculales) Reveals Potential Mechanisms of Evolutionary Specialization.</title>
        <authorList>
            <person name="Sun Y."/>
            <person name="Deng T."/>
            <person name="Zhang A."/>
            <person name="Moore M.J."/>
            <person name="Landis J.B."/>
            <person name="Lin N."/>
            <person name="Zhang H."/>
            <person name="Zhang X."/>
            <person name="Huang J."/>
            <person name="Zhang X."/>
            <person name="Sun H."/>
            <person name="Wang H."/>
        </authorList>
    </citation>
    <scope>NUCLEOTIDE SEQUENCE [LARGE SCALE GENOMIC DNA]</scope>
    <source>
        <strain evidence="1">TB1705</strain>
        <tissue evidence="1">Leaf</tissue>
    </source>
</reference>
<dbReference type="Proteomes" id="UP000541444">
    <property type="component" value="Unassembled WGS sequence"/>
</dbReference>
<keyword evidence="2" id="KW-1185">Reference proteome</keyword>
<dbReference type="AlphaFoldDB" id="A0A7J7LDG1"/>
<name>A0A7J7LDG1_9MAGN</name>
<proteinExistence type="predicted"/>
<sequence length="55" mass="6536">MIATFWRWCFVNNIGKMLSNFLKLLYRFLNDLYVVYTPSNWGNARQLNFKAVSVA</sequence>
<evidence type="ECO:0000313" key="2">
    <source>
        <dbReference type="Proteomes" id="UP000541444"/>
    </source>
</evidence>
<evidence type="ECO:0000313" key="1">
    <source>
        <dbReference type="EMBL" id="KAF6140582.1"/>
    </source>
</evidence>
<comment type="caution">
    <text evidence="1">The sequence shown here is derived from an EMBL/GenBank/DDBJ whole genome shotgun (WGS) entry which is preliminary data.</text>
</comment>
<protein>
    <submittedName>
        <fullName evidence="1">Uncharacterized protein</fullName>
    </submittedName>
</protein>
<accession>A0A7J7LDG1</accession>
<organism evidence="1 2">
    <name type="scientific">Kingdonia uniflora</name>
    <dbReference type="NCBI Taxonomy" id="39325"/>
    <lineage>
        <taxon>Eukaryota</taxon>
        <taxon>Viridiplantae</taxon>
        <taxon>Streptophyta</taxon>
        <taxon>Embryophyta</taxon>
        <taxon>Tracheophyta</taxon>
        <taxon>Spermatophyta</taxon>
        <taxon>Magnoliopsida</taxon>
        <taxon>Ranunculales</taxon>
        <taxon>Circaeasteraceae</taxon>
        <taxon>Kingdonia</taxon>
    </lineage>
</organism>
<gene>
    <name evidence="1" type="ORF">GIB67_013875</name>
</gene>
<dbReference type="EMBL" id="JACGCM010002358">
    <property type="protein sequence ID" value="KAF6140582.1"/>
    <property type="molecule type" value="Genomic_DNA"/>
</dbReference>